<evidence type="ECO:0000259" key="1">
    <source>
        <dbReference type="Pfam" id="PF07596"/>
    </source>
</evidence>
<dbReference type="InterPro" id="IPR027558">
    <property type="entry name" value="Pre_pil_HX9DG_C"/>
</dbReference>
<dbReference type="Pfam" id="PF07963">
    <property type="entry name" value="N_methyl"/>
    <property type="match status" value="1"/>
</dbReference>
<dbReference type="Proteomes" id="UP000317909">
    <property type="component" value="Chromosome"/>
</dbReference>
<keyword evidence="3" id="KW-1185">Reference proteome</keyword>
<proteinExistence type="predicted"/>
<dbReference type="OrthoDB" id="212259at2"/>
<protein>
    <recommendedName>
        <fullName evidence="1">DUF1559 domain-containing protein</fullName>
    </recommendedName>
</protein>
<dbReference type="RefSeq" id="WP_145436415.1">
    <property type="nucleotide sequence ID" value="NZ_CP036339.1"/>
</dbReference>
<name>A0A517U2H1_9BACT</name>
<dbReference type="NCBIfam" id="TIGR04294">
    <property type="entry name" value="pre_pil_HX9DG"/>
    <property type="match status" value="1"/>
</dbReference>
<sequence length="327" mass="35612">MAADRIPQRRAFTLVELLVVIAIIGVLVALLLPAVQAAREAARRSQCLNNFKQVGLAFLNYESGKTQLPFPTYSQDPLTPQIVLGVNNWAPHVLPYLEQGNLIAGYDVKVDWWKEPNRTIVQNPVSVLTCPSTPNPNRIQDKPETTPPNKTGACGDFVVPTGVHTDINNALAAADQFPAGADLQGVVAVKSEFNTANELKNVTDGTSNTIMIGECAGREDVWRGREFFPVDYTGSPRVRARGGAWATTDNPYDIGQRKAWHASFDPIPGNVAINNSNEWGHCFYSFHNGGSNFAFADGSVRFLAEDLNLRTLAELVTRANSEVPAAP</sequence>
<dbReference type="NCBIfam" id="TIGR02532">
    <property type="entry name" value="IV_pilin_GFxxxE"/>
    <property type="match status" value="1"/>
</dbReference>
<feature type="domain" description="DUF1559" evidence="1">
    <location>
        <begin position="36"/>
        <end position="308"/>
    </location>
</feature>
<accession>A0A517U2H1</accession>
<reference evidence="2 3" key="1">
    <citation type="submission" date="2019-02" db="EMBL/GenBank/DDBJ databases">
        <title>Deep-cultivation of Planctomycetes and their phenomic and genomic characterization uncovers novel biology.</title>
        <authorList>
            <person name="Wiegand S."/>
            <person name="Jogler M."/>
            <person name="Boedeker C."/>
            <person name="Pinto D."/>
            <person name="Vollmers J."/>
            <person name="Rivas-Marin E."/>
            <person name="Kohn T."/>
            <person name="Peeters S.H."/>
            <person name="Heuer A."/>
            <person name="Rast P."/>
            <person name="Oberbeckmann S."/>
            <person name="Bunk B."/>
            <person name="Jeske O."/>
            <person name="Meyerdierks A."/>
            <person name="Storesund J.E."/>
            <person name="Kallscheuer N."/>
            <person name="Luecker S."/>
            <person name="Lage O.M."/>
            <person name="Pohl T."/>
            <person name="Merkel B.J."/>
            <person name="Hornburger P."/>
            <person name="Mueller R.-W."/>
            <person name="Bruemmer F."/>
            <person name="Labrenz M."/>
            <person name="Spormann A.M."/>
            <person name="Op den Camp H."/>
            <person name="Overmann J."/>
            <person name="Amann R."/>
            <person name="Jetten M.S.M."/>
            <person name="Mascher T."/>
            <person name="Medema M.H."/>
            <person name="Devos D.P."/>
            <person name="Kaster A.-K."/>
            <person name="Ovreas L."/>
            <person name="Rohde M."/>
            <person name="Galperin M.Y."/>
            <person name="Jogler C."/>
        </authorList>
    </citation>
    <scope>NUCLEOTIDE SEQUENCE [LARGE SCALE GENOMIC DNA]</scope>
    <source>
        <strain evidence="2 3">I41</strain>
    </source>
</reference>
<evidence type="ECO:0000313" key="2">
    <source>
        <dbReference type="EMBL" id="QDT74803.1"/>
    </source>
</evidence>
<evidence type="ECO:0000313" key="3">
    <source>
        <dbReference type="Proteomes" id="UP000317909"/>
    </source>
</evidence>
<dbReference type="SUPFAM" id="SSF54523">
    <property type="entry name" value="Pili subunits"/>
    <property type="match status" value="1"/>
</dbReference>
<dbReference type="PANTHER" id="PTHR30093:SF2">
    <property type="entry name" value="TYPE II SECRETION SYSTEM PROTEIN H"/>
    <property type="match status" value="1"/>
</dbReference>
<dbReference type="EMBL" id="CP036339">
    <property type="protein sequence ID" value="QDT74803.1"/>
    <property type="molecule type" value="Genomic_DNA"/>
</dbReference>
<dbReference type="InterPro" id="IPR011453">
    <property type="entry name" value="DUF1559"/>
</dbReference>
<dbReference type="Pfam" id="PF07596">
    <property type="entry name" value="SBP_bac_10"/>
    <property type="match status" value="1"/>
</dbReference>
<organism evidence="2 3">
    <name type="scientific">Lacipirellula limnantheis</name>
    <dbReference type="NCBI Taxonomy" id="2528024"/>
    <lineage>
        <taxon>Bacteria</taxon>
        <taxon>Pseudomonadati</taxon>
        <taxon>Planctomycetota</taxon>
        <taxon>Planctomycetia</taxon>
        <taxon>Pirellulales</taxon>
        <taxon>Lacipirellulaceae</taxon>
        <taxon>Lacipirellula</taxon>
    </lineage>
</organism>
<dbReference type="InterPro" id="IPR012902">
    <property type="entry name" value="N_methyl_site"/>
</dbReference>
<dbReference type="Gene3D" id="3.30.700.10">
    <property type="entry name" value="Glycoprotein, Type 4 Pilin"/>
    <property type="match status" value="1"/>
</dbReference>
<dbReference type="AlphaFoldDB" id="A0A517U2H1"/>
<dbReference type="PANTHER" id="PTHR30093">
    <property type="entry name" value="GENERAL SECRETION PATHWAY PROTEIN G"/>
    <property type="match status" value="1"/>
</dbReference>
<dbReference type="InterPro" id="IPR045584">
    <property type="entry name" value="Pilin-like"/>
</dbReference>
<dbReference type="KEGG" id="llh:I41_40060"/>
<gene>
    <name evidence="2" type="ORF">I41_40060</name>
</gene>